<keyword evidence="2" id="KW-0805">Transcription regulation</keyword>
<accession>A0A7T8GPZ6</accession>
<dbReference type="GO" id="GO:0000981">
    <property type="term" value="F:DNA-binding transcription factor activity, RNA polymerase II-specific"/>
    <property type="evidence" value="ECO:0007669"/>
    <property type="project" value="TreeGrafter"/>
</dbReference>
<dbReference type="PANTHER" id="PTHR15741:SF37">
    <property type="entry name" value="LD38259P"/>
    <property type="match status" value="1"/>
</dbReference>
<dbReference type="InterPro" id="IPR052207">
    <property type="entry name" value="Max-like/E-box_TFs"/>
</dbReference>
<sequence length="118" mass="13949">MAVMRHKEAIHSGHFMVSEFEAEDLPPPLSESSKKEVEAPHNIVDIGLKQLFQRMSIAYRHKLTSPKWNHFKGLKLRWKDKIRLNNVIWRCWHMQFIKGKNKLLCAFANPLEMIMIII</sequence>
<dbReference type="EMBL" id="CP045904">
    <property type="protein sequence ID" value="QQP35809.1"/>
    <property type="molecule type" value="Genomic_DNA"/>
</dbReference>
<reference evidence="7" key="1">
    <citation type="submission" date="2021-01" db="EMBL/GenBank/DDBJ databases">
        <title>Caligus Genome Assembly.</title>
        <authorList>
            <person name="Gallardo-Escarate C."/>
        </authorList>
    </citation>
    <scope>NUCLEOTIDE SEQUENCE [LARGE SCALE GENOMIC DNA]</scope>
</reference>
<keyword evidence="4" id="KW-0804">Transcription</keyword>
<evidence type="ECO:0000256" key="4">
    <source>
        <dbReference type="ARBA" id="ARBA00023163"/>
    </source>
</evidence>
<keyword evidence="5" id="KW-0539">Nucleus</keyword>
<organism evidence="6 7">
    <name type="scientific">Caligus rogercresseyi</name>
    <name type="common">Sea louse</name>
    <dbReference type="NCBI Taxonomy" id="217165"/>
    <lineage>
        <taxon>Eukaryota</taxon>
        <taxon>Metazoa</taxon>
        <taxon>Ecdysozoa</taxon>
        <taxon>Arthropoda</taxon>
        <taxon>Crustacea</taxon>
        <taxon>Multicrustacea</taxon>
        <taxon>Hexanauplia</taxon>
        <taxon>Copepoda</taxon>
        <taxon>Siphonostomatoida</taxon>
        <taxon>Caligidae</taxon>
        <taxon>Caligus</taxon>
    </lineage>
</organism>
<evidence type="ECO:0000256" key="3">
    <source>
        <dbReference type="ARBA" id="ARBA00023125"/>
    </source>
</evidence>
<evidence type="ECO:0000313" key="6">
    <source>
        <dbReference type="EMBL" id="QQP35809.1"/>
    </source>
</evidence>
<evidence type="ECO:0000256" key="2">
    <source>
        <dbReference type="ARBA" id="ARBA00023015"/>
    </source>
</evidence>
<proteinExistence type="predicted"/>
<name>A0A7T8GPZ6_CALRO</name>
<comment type="subcellular location">
    <subcellularLocation>
        <location evidence="1">Nucleus</location>
    </subcellularLocation>
</comment>
<dbReference type="CDD" id="cd21739">
    <property type="entry name" value="NES2-NLS_ChREBP-like"/>
    <property type="match status" value="1"/>
</dbReference>
<dbReference type="GO" id="GO:0005634">
    <property type="term" value="C:nucleus"/>
    <property type="evidence" value="ECO:0007669"/>
    <property type="project" value="UniProtKB-SubCell"/>
</dbReference>
<dbReference type="GO" id="GO:0000978">
    <property type="term" value="F:RNA polymerase II cis-regulatory region sequence-specific DNA binding"/>
    <property type="evidence" value="ECO:0007669"/>
    <property type="project" value="TreeGrafter"/>
</dbReference>
<dbReference type="Proteomes" id="UP000595437">
    <property type="component" value="Chromosome 15"/>
</dbReference>
<gene>
    <name evidence="6" type="ORF">FKW44_020702</name>
</gene>
<evidence type="ECO:0000313" key="7">
    <source>
        <dbReference type="Proteomes" id="UP000595437"/>
    </source>
</evidence>
<dbReference type="AlphaFoldDB" id="A0A7T8GPZ6"/>
<evidence type="ECO:0000256" key="5">
    <source>
        <dbReference type="ARBA" id="ARBA00023242"/>
    </source>
</evidence>
<keyword evidence="3" id="KW-0238">DNA-binding</keyword>
<protein>
    <submittedName>
        <fullName evidence="6">WilliamsBeuren syndrome chromosomal region 14 protein -like protein</fullName>
    </submittedName>
</protein>
<keyword evidence="7" id="KW-1185">Reference proteome</keyword>
<dbReference type="OrthoDB" id="6022628at2759"/>
<dbReference type="PANTHER" id="PTHR15741">
    <property type="entry name" value="BASIC HELIX-LOOP-HELIX ZIP TRANSCRIPTION FACTOR"/>
    <property type="match status" value="1"/>
</dbReference>
<evidence type="ECO:0000256" key="1">
    <source>
        <dbReference type="ARBA" id="ARBA00004123"/>
    </source>
</evidence>